<dbReference type="Pfam" id="PF13649">
    <property type="entry name" value="Methyltransf_25"/>
    <property type="match status" value="1"/>
</dbReference>
<organism evidence="3 4">
    <name type="scientific">Paenibacillus lycopersici</name>
    <dbReference type="NCBI Taxonomy" id="2704462"/>
    <lineage>
        <taxon>Bacteria</taxon>
        <taxon>Bacillati</taxon>
        <taxon>Bacillota</taxon>
        <taxon>Bacilli</taxon>
        <taxon>Bacillales</taxon>
        <taxon>Paenibacillaceae</taxon>
        <taxon>Paenibacillus</taxon>
    </lineage>
</organism>
<keyword evidence="4" id="KW-1185">Reference proteome</keyword>
<keyword evidence="1 3" id="KW-0808">Transferase</keyword>
<dbReference type="InterPro" id="IPR041698">
    <property type="entry name" value="Methyltransf_25"/>
</dbReference>
<dbReference type="GO" id="GO:0008168">
    <property type="term" value="F:methyltransferase activity"/>
    <property type="evidence" value="ECO:0007669"/>
    <property type="project" value="UniProtKB-KW"/>
</dbReference>
<dbReference type="AlphaFoldDB" id="A0A6C0FVB4"/>
<evidence type="ECO:0000313" key="4">
    <source>
        <dbReference type="Proteomes" id="UP000476064"/>
    </source>
</evidence>
<dbReference type="PANTHER" id="PTHR43861">
    <property type="entry name" value="TRANS-ACONITATE 2-METHYLTRANSFERASE-RELATED"/>
    <property type="match status" value="1"/>
</dbReference>
<dbReference type="RefSeq" id="WP_162357517.1">
    <property type="nucleotide sequence ID" value="NZ_CP048209.1"/>
</dbReference>
<sequence>MRQKVHQWFEDSFGEDYLLVYKHRDGQEAISEVRKIMEWLKLPSESRILDLCCGTGRHALVLADLGFRVTGVDLSSVLLREARATDSGGRVQWIRSDMRDLPFAEYELEGFDGVVNFFTSFGYFEEDNEQLKVLKQIRRALKPEGRFVIDYLNAINTADNLVPYSERTERGTVISETRSIDRDFVMKEIIVKEPNRPSRRYMERVKLYSLERMISLLENAGLVLDAVYGSYDGDSYEKRHSKRMIIVGHRI</sequence>
<reference evidence="3 4" key="1">
    <citation type="submission" date="2020-01" db="EMBL/GenBank/DDBJ databases">
        <title>Paenibacillus sp. nov., isolated from tomato rhizosphere.</title>
        <authorList>
            <person name="Weon H.-Y."/>
            <person name="Lee S.A."/>
        </authorList>
    </citation>
    <scope>NUCLEOTIDE SEQUENCE [LARGE SCALE GENOMIC DNA]</scope>
    <source>
        <strain evidence="3 4">12200R-189</strain>
    </source>
</reference>
<dbReference type="KEGG" id="plyc:GXP70_14700"/>
<name>A0A6C0FVB4_9BACL</name>
<dbReference type="CDD" id="cd02440">
    <property type="entry name" value="AdoMet_MTases"/>
    <property type="match status" value="1"/>
</dbReference>
<evidence type="ECO:0000256" key="1">
    <source>
        <dbReference type="ARBA" id="ARBA00022679"/>
    </source>
</evidence>
<dbReference type="InterPro" id="IPR029063">
    <property type="entry name" value="SAM-dependent_MTases_sf"/>
</dbReference>
<dbReference type="Gene3D" id="2.20.25.110">
    <property type="entry name" value="S-adenosyl-L-methionine-dependent methyltransferases"/>
    <property type="match status" value="1"/>
</dbReference>
<evidence type="ECO:0000313" key="3">
    <source>
        <dbReference type="EMBL" id="QHT61078.1"/>
    </source>
</evidence>
<accession>A0A6C0FVB4</accession>
<dbReference type="GO" id="GO:0032259">
    <property type="term" value="P:methylation"/>
    <property type="evidence" value="ECO:0007669"/>
    <property type="project" value="UniProtKB-KW"/>
</dbReference>
<protein>
    <submittedName>
        <fullName evidence="3">Class I SAM-dependent methyltransferase</fullName>
    </submittedName>
</protein>
<feature type="domain" description="Methyltransferase" evidence="2">
    <location>
        <begin position="48"/>
        <end position="145"/>
    </location>
</feature>
<keyword evidence="3" id="KW-0489">Methyltransferase</keyword>
<dbReference type="SUPFAM" id="SSF53335">
    <property type="entry name" value="S-adenosyl-L-methionine-dependent methyltransferases"/>
    <property type="match status" value="1"/>
</dbReference>
<dbReference type="EMBL" id="CP048209">
    <property type="protein sequence ID" value="QHT61078.1"/>
    <property type="molecule type" value="Genomic_DNA"/>
</dbReference>
<gene>
    <name evidence="3" type="ORF">GXP70_14700</name>
</gene>
<dbReference type="Proteomes" id="UP000476064">
    <property type="component" value="Chromosome"/>
</dbReference>
<dbReference type="Gene3D" id="3.40.50.150">
    <property type="entry name" value="Vaccinia Virus protein VP39"/>
    <property type="match status" value="1"/>
</dbReference>
<evidence type="ECO:0000259" key="2">
    <source>
        <dbReference type="Pfam" id="PF13649"/>
    </source>
</evidence>
<proteinExistence type="predicted"/>